<evidence type="ECO:0000313" key="1">
    <source>
        <dbReference type="EMBL" id="PPU62964.1"/>
    </source>
</evidence>
<dbReference type="RefSeq" id="WP_104541355.1">
    <property type="nucleotide sequence ID" value="NZ_MDEC01000017.1"/>
</dbReference>
<gene>
    <name evidence="1" type="ORF">XcodCFBP4690_13000</name>
</gene>
<evidence type="ECO:0000313" key="2">
    <source>
        <dbReference type="Proteomes" id="UP000237872"/>
    </source>
</evidence>
<sequence length="142" mass="15300">MVLVHAGFGRSVHTHLADARGPVRRPEARAWRPAAEVRWASDFDQTDAGIVLPPLPNDMHQQLPDKKALAHGYRYGRAVGDAPAIAMHALRQLVAAGSAGVRRMQRGTASLHRNAGPATPAPRCRGHMAFSSSSLGCRPFLL</sequence>
<protein>
    <submittedName>
        <fullName evidence="1">Uncharacterized protein</fullName>
    </submittedName>
</protein>
<dbReference type="Proteomes" id="UP000237872">
    <property type="component" value="Unassembled WGS sequence"/>
</dbReference>
<comment type="caution">
    <text evidence="1">The sequence shown here is derived from an EMBL/GenBank/DDBJ whole genome shotgun (WGS) entry which is preliminary data.</text>
</comment>
<dbReference type="EMBL" id="MDEC01000017">
    <property type="protein sequence ID" value="PPU62964.1"/>
    <property type="molecule type" value="Genomic_DNA"/>
</dbReference>
<reference evidence="1 2" key="1">
    <citation type="submission" date="2016-08" db="EMBL/GenBank/DDBJ databases">
        <authorList>
            <person name="Seilhamer J.J."/>
        </authorList>
    </citation>
    <scope>NUCLEOTIDE SEQUENCE [LARGE SCALE GENOMIC DNA]</scope>
    <source>
        <strain evidence="1 2">CFBP4690</strain>
    </source>
</reference>
<organism evidence="1 2">
    <name type="scientific">Xanthomonas codiaei</name>
    <dbReference type="NCBI Taxonomy" id="56463"/>
    <lineage>
        <taxon>Bacteria</taxon>
        <taxon>Pseudomonadati</taxon>
        <taxon>Pseudomonadota</taxon>
        <taxon>Gammaproteobacteria</taxon>
        <taxon>Lysobacterales</taxon>
        <taxon>Lysobacteraceae</taxon>
        <taxon>Xanthomonas</taxon>
    </lineage>
</organism>
<dbReference type="AlphaFoldDB" id="A0A2S7CN06"/>
<name>A0A2S7CN06_9XANT</name>
<proteinExistence type="predicted"/>
<accession>A0A2S7CN06</accession>